<dbReference type="RefSeq" id="XP_038786880.1">
    <property type="nucleotide sequence ID" value="XM_038929930.1"/>
</dbReference>
<accession>A0A8H7EEC1</accession>
<evidence type="ECO:0000313" key="3">
    <source>
        <dbReference type="Proteomes" id="UP000596902"/>
    </source>
</evidence>
<evidence type="ECO:0000256" key="1">
    <source>
        <dbReference type="SAM" id="SignalP"/>
    </source>
</evidence>
<feature type="signal peptide" evidence="1">
    <location>
        <begin position="1"/>
        <end position="19"/>
    </location>
</feature>
<protein>
    <submittedName>
        <fullName evidence="2">Uncharacterized protein</fullName>
    </submittedName>
</protein>
<proteinExistence type="predicted"/>
<organism evidence="2 3">
    <name type="scientific">Alternaria burnsii</name>
    <dbReference type="NCBI Taxonomy" id="1187904"/>
    <lineage>
        <taxon>Eukaryota</taxon>
        <taxon>Fungi</taxon>
        <taxon>Dikarya</taxon>
        <taxon>Ascomycota</taxon>
        <taxon>Pezizomycotina</taxon>
        <taxon>Dothideomycetes</taxon>
        <taxon>Pleosporomycetidae</taxon>
        <taxon>Pleosporales</taxon>
        <taxon>Pleosporineae</taxon>
        <taxon>Pleosporaceae</taxon>
        <taxon>Alternaria</taxon>
        <taxon>Alternaria sect. Alternaria</taxon>
    </lineage>
</organism>
<sequence length="268" mass="27600">MHFSKIAGLALSLTIPAAGISVPRSPVPEPASPIVSKLFCDVVRGLVTVAKQQTQATPFCSSYLKIPAVTKTSTITSFTATITQTSTITSGSTTTTDATVTATEDTTQTETAVATVTVIATTTSTITTVSRTTSYLPGCLTARDEQKRAAAVPSKKPTCFTKYTEGQALSSACKCLSVPTSSTTRTAVLGIAATTTTSVTVGLSKLYQSGSPVTNLCSFDQVPSTISATATVTEANTATATVTSFATETSTFSTQTTVTRVQTVLVIC</sequence>
<dbReference type="EMBL" id="JAAABM010000006">
    <property type="protein sequence ID" value="KAF7676671.1"/>
    <property type="molecule type" value="Genomic_DNA"/>
</dbReference>
<name>A0A8H7EEC1_9PLEO</name>
<keyword evidence="1" id="KW-0732">Signal</keyword>
<reference evidence="2" key="2">
    <citation type="submission" date="2020-08" db="EMBL/GenBank/DDBJ databases">
        <title>Draft Genome Sequence of Cumin Blight Pathogen Alternaria burnsii.</title>
        <authorList>
            <person name="Feng Z."/>
        </authorList>
    </citation>
    <scope>NUCLEOTIDE SEQUENCE</scope>
    <source>
        <strain evidence="2">CBS107.38</strain>
    </source>
</reference>
<reference evidence="2" key="1">
    <citation type="submission" date="2020-01" db="EMBL/GenBank/DDBJ databases">
        <authorList>
            <person name="Feng Z.H.Z."/>
        </authorList>
    </citation>
    <scope>NUCLEOTIDE SEQUENCE</scope>
    <source>
        <strain evidence="2">CBS107.38</strain>
    </source>
</reference>
<feature type="chain" id="PRO_5034441697" evidence="1">
    <location>
        <begin position="20"/>
        <end position="268"/>
    </location>
</feature>
<dbReference type="AlphaFoldDB" id="A0A8H7EEC1"/>
<dbReference type="Proteomes" id="UP000596902">
    <property type="component" value="Unassembled WGS sequence"/>
</dbReference>
<evidence type="ECO:0000313" key="2">
    <source>
        <dbReference type="EMBL" id="KAF7676671.1"/>
    </source>
</evidence>
<comment type="caution">
    <text evidence="2">The sequence shown here is derived from an EMBL/GenBank/DDBJ whole genome shotgun (WGS) entry which is preliminary data.</text>
</comment>
<keyword evidence="3" id="KW-1185">Reference proteome</keyword>
<gene>
    <name evidence="2" type="ORF">GT037_004883</name>
</gene>
<dbReference type="GeneID" id="62203108"/>